<dbReference type="PANTHER" id="PTHR30222:SF17">
    <property type="entry name" value="SPERMIDINE_PUTRESCINE-BINDING PERIPLASMIC PROTEIN"/>
    <property type="match status" value="1"/>
</dbReference>
<dbReference type="InterPro" id="IPR001188">
    <property type="entry name" value="Sperm_putr-bd"/>
</dbReference>
<gene>
    <name evidence="7" type="primary">potD_2</name>
    <name evidence="7" type="ORF">RIdsm_00661</name>
    <name evidence="6" type="ORF">XM52_25090</name>
</gene>
<dbReference type="GO" id="GO:0019808">
    <property type="term" value="F:polyamine binding"/>
    <property type="evidence" value="ECO:0007669"/>
    <property type="project" value="InterPro"/>
</dbReference>
<sequence>MTYKALTLSAAACLAAGMAHADGSDLTVFDWSGYEDPGFFGDYVEKHGSAPTYSYFGSQEEAFTKLQSGFEADLAHPCTDATRKWAAAGLIQPIDTSKLDNWDAMLPTIKEVDGITFDGETWMVPFEWGNTGLIYRTDEVSEDEISLQALTKPEFQGKVAIPDAASSAYAMAALGAGVADNYTNMSDEQFKKASDYLRAVHPNVRFYWSDAGQLDQALASGEVLAGWAWNQTELNLIWNEVPAQMMRGAGKGIATWVCGYVHLSSADAPEEQIYDMLNALTQSGSGKYIIENWGYPHSNSEAFEISDQELIKTYGFDDPKALFDNSLFFDAVEPELEAKMLQEFERIKSGF</sequence>
<evidence type="ECO:0000256" key="2">
    <source>
        <dbReference type="ARBA" id="ARBA00022448"/>
    </source>
</evidence>
<keyword evidence="2" id="KW-0813">Transport</keyword>
<dbReference type="Pfam" id="PF01547">
    <property type="entry name" value="SBP_bac_1"/>
    <property type="match status" value="1"/>
</dbReference>
<evidence type="ECO:0000313" key="7">
    <source>
        <dbReference type="EMBL" id="QEW24877.1"/>
    </source>
</evidence>
<evidence type="ECO:0000313" key="9">
    <source>
        <dbReference type="Proteomes" id="UP000325785"/>
    </source>
</evidence>
<dbReference type="KEGG" id="rid:RIdsm_00661"/>
<protein>
    <submittedName>
        <fullName evidence="6">Spermidine/putrescine ABC transporter substrate-binding protein</fullName>
    </submittedName>
    <submittedName>
        <fullName evidence="7">Spermidine/putrescine-binding periplasmic protein</fullName>
    </submittedName>
</protein>
<dbReference type="GO" id="GO:0042597">
    <property type="term" value="C:periplasmic space"/>
    <property type="evidence" value="ECO:0007669"/>
    <property type="project" value="UniProtKB-SubCell"/>
</dbReference>
<dbReference type="EMBL" id="CP031598">
    <property type="protein sequence ID" value="QEW24877.1"/>
    <property type="molecule type" value="Genomic_DNA"/>
</dbReference>
<dbReference type="GO" id="GO:0015846">
    <property type="term" value="P:polyamine transport"/>
    <property type="evidence" value="ECO:0007669"/>
    <property type="project" value="InterPro"/>
</dbReference>
<dbReference type="OrthoDB" id="9769319at2"/>
<reference evidence="6 8" key="1">
    <citation type="submission" date="2015-04" db="EMBL/GenBank/DDBJ databases">
        <title>The draft genome sequence of Roseovarius indicus B108T.</title>
        <authorList>
            <person name="Li G."/>
            <person name="Lai Q."/>
            <person name="Shao Z."/>
            <person name="Yan P."/>
        </authorList>
    </citation>
    <scope>NUCLEOTIDE SEQUENCE [LARGE SCALE GENOMIC DNA]</scope>
    <source>
        <strain evidence="6 8">B108</strain>
    </source>
</reference>
<keyword evidence="8" id="KW-1185">Reference proteome</keyword>
<dbReference type="Proteomes" id="UP000051401">
    <property type="component" value="Unassembled WGS sequence"/>
</dbReference>
<evidence type="ECO:0000256" key="5">
    <source>
        <dbReference type="SAM" id="SignalP"/>
    </source>
</evidence>
<dbReference type="STRING" id="540747.SAMN04488031_11125"/>
<dbReference type="AlphaFoldDB" id="A0A0T5P251"/>
<keyword evidence="4" id="KW-0574">Periplasm</keyword>
<comment type="subcellular location">
    <subcellularLocation>
        <location evidence="1">Periplasm</location>
    </subcellularLocation>
</comment>
<keyword evidence="3 5" id="KW-0732">Signal</keyword>
<dbReference type="SUPFAM" id="SSF53850">
    <property type="entry name" value="Periplasmic binding protein-like II"/>
    <property type="match status" value="1"/>
</dbReference>
<dbReference type="PATRIC" id="fig|540747.5.peg.3374"/>
<dbReference type="PANTHER" id="PTHR30222">
    <property type="entry name" value="SPERMIDINE/PUTRESCINE-BINDING PERIPLASMIC PROTEIN"/>
    <property type="match status" value="1"/>
</dbReference>
<dbReference type="EMBL" id="LAXI01000025">
    <property type="protein sequence ID" value="KRS15227.1"/>
    <property type="molecule type" value="Genomic_DNA"/>
</dbReference>
<feature type="chain" id="PRO_5010437265" evidence="5">
    <location>
        <begin position="22"/>
        <end position="351"/>
    </location>
</feature>
<evidence type="ECO:0000256" key="1">
    <source>
        <dbReference type="ARBA" id="ARBA00004418"/>
    </source>
</evidence>
<evidence type="ECO:0000313" key="8">
    <source>
        <dbReference type="Proteomes" id="UP000051401"/>
    </source>
</evidence>
<name>A0A0T5P251_9RHOB</name>
<accession>A0A0T5P251</accession>
<evidence type="ECO:0000256" key="3">
    <source>
        <dbReference type="ARBA" id="ARBA00022729"/>
    </source>
</evidence>
<reference evidence="7 9" key="2">
    <citation type="submission" date="2018-08" db="EMBL/GenBank/DDBJ databases">
        <title>Genetic Globetrotter - A new plasmid hitch-hiking vast phylogenetic and geographic distances.</title>
        <authorList>
            <person name="Vollmers J."/>
            <person name="Petersen J."/>
        </authorList>
    </citation>
    <scope>NUCLEOTIDE SEQUENCE [LARGE SCALE GENOMIC DNA]</scope>
    <source>
        <strain evidence="7 9">DSM 26383</strain>
    </source>
</reference>
<dbReference type="RefSeq" id="WP_057820770.1">
    <property type="nucleotide sequence ID" value="NZ_CP031598.1"/>
</dbReference>
<dbReference type="Gene3D" id="3.40.190.10">
    <property type="entry name" value="Periplasmic binding protein-like II"/>
    <property type="match status" value="2"/>
</dbReference>
<dbReference type="PRINTS" id="PR00909">
    <property type="entry name" value="SPERMDNBNDNG"/>
</dbReference>
<dbReference type="Proteomes" id="UP000325785">
    <property type="component" value="Chromosome"/>
</dbReference>
<organism evidence="6 8">
    <name type="scientific">Roseovarius indicus</name>
    <dbReference type="NCBI Taxonomy" id="540747"/>
    <lineage>
        <taxon>Bacteria</taxon>
        <taxon>Pseudomonadati</taxon>
        <taxon>Pseudomonadota</taxon>
        <taxon>Alphaproteobacteria</taxon>
        <taxon>Rhodobacterales</taxon>
        <taxon>Roseobacteraceae</taxon>
        <taxon>Roseovarius</taxon>
    </lineage>
</organism>
<feature type="signal peptide" evidence="5">
    <location>
        <begin position="1"/>
        <end position="21"/>
    </location>
</feature>
<evidence type="ECO:0000313" key="6">
    <source>
        <dbReference type="EMBL" id="KRS15227.1"/>
    </source>
</evidence>
<proteinExistence type="predicted"/>
<dbReference type="InterPro" id="IPR006059">
    <property type="entry name" value="SBP"/>
</dbReference>
<evidence type="ECO:0000256" key="4">
    <source>
        <dbReference type="ARBA" id="ARBA00022764"/>
    </source>
</evidence>